<dbReference type="PANTHER" id="PTHR36508:SF1">
    <property type="entry name" value="PROTEIN SLYX"/>
    <property type="match status" value="1"/>
</dbReference>
<dbReference type="InterPro" id="IPR007236">
    <property type="entry name" value="SlyX"/>
</dbReference>
<dbReference type="Proteomes" id="UP000198870">
    <property type="component" value="Unassembled WGS sequence"/>
</dbReference>
<protein>
    <submittedName>
        <fullName evidence="2">SlyX protein</fullName>
    </submittedName>
</protein>
<accession>A0A1G5H3R5</accession>
<evidence type="ECO:0000313" key="2">
    <source>
        <dbReference type="EMBL" id="SCY57548.1"/>
    </source>
</evidence>
<dbReference type="Pfam" id="PF04102">
    <property type="entry name" value="SlyX"/>
    <property type="match status" value="1"/>
</dbReference>
<sequence length="68" mass="8010">MSEDRLMDIETKLAFQENTIDELNSVVIEQQKEIDRLKNTVAYLLDKMEQVADTRMERAPSNEKPPHY</sequence>
<dbReference type="PANTHER" id="PTHR36508">
    <property type="entry name" value="PROTEIN SLYX"/>
    <property type="match status" value="1"/>
</dbReference>
<gene>
    <name evidence="2" type="ORF">SAMN05216233_11252</name>
</gene>
<dbReference type="Gene3D" id="1.20.5.300">
    <property type="match status" value="1"/>
</dbReference>
<keyword evidence="3" id="KW-1185">Reference proteome</keyword>
<dbReference type="EMBL" id="FMUX01000012">
    <property type="protein sequence ID" value="SCY57548.1"/>
    <property type="molecule type" value="Genomic_DNA"/>
</dbReference>
<evidence type="ECO:0000256" key="1">
    <source>
        <dbReference type="SAM" id="Coils"/>
    </source>
</evidence>
<feature type="coiled-coil region" evidence="1">
    <location>
        <begin position="6"/>
        <end position="40"/>
    </location>
</feature>
<keyword evidence="1" id="KW-0175">Coiled coil</keyword>
<dbReference type="OrthoDB" id="5422806at2"/>
<organism evidence="2 3">
    <name type="scientific">Desulfoluna spongiiphila</name>
    <dbReference type="NCBI Taxonomy" id="419481"/>
    <lineage>
        <taxon>Bacteria</taxon>
        <taxon>Pseudomonadati</taxon>
        <taxon>Thermodesulfobacteriota</taxon>
        <taxon>Desulfobacteria</taxon>
        <taxon>Desulfobacterales</taxon>
        <taxon>Desulfolunaceae</taxon>
        <taxon>Desulfoluna</taxon>
    </lineage>
</organism>
<proteinExistence type="inferred from homology"/>
<name>A0A1G5H3R5_9BACT</name>
<dbReference type="STRING" id="419481.SAMN05216233_11252"/>
<dbReference type="HAMAP" id="MF_00715">
    <property type="entry name" value="SlyX"/>
    <property type="match status" value="1"/>
</dbReference>
<reference evidence="2 3" key="1">
    <citation type="submission" date="2016-10" db="EMBL/GenBank/DDBJ databases">
        <authorList>
            <person name="de Groot N.N."/>
        </authorList>
    </citation>
    <scope>NUCLEOTIDE SEQUENCE [LARGE SCALE GENOMIC DNA]</scope>
    <source>
        <strain evidence="2 3">AA1</strain>
    </source>
</reference>
<dbReference type="AlphaFoldDB" id="A0A1G5H3R5"/>
<evidence type="ECO:0000313" key="3">
    <source>
        <dbReference type="Proteomes" id="UP000198870"/>
    </source>
</evidence>